<keyword evidence="5 7" id="KW-0411">Iron-sulfur</keyword>
<evidence type="ECO:0000256" key="7">
    <source>
        <dbReference type="PIRSR" id="PIRSR000216-1"/>
    </source>
</evidence>
<evidence type="ECO:0000313" key="8">
    <source>
        <dbReference type="EMBL" id="EEF60814.1"/>
    </source>
</evidence>
<feature type="binding site" evidence="7">
    <location>
        <position position="105"/>
    </location>
    <ligand>
        <name>[2Fe-2S] cluster</name>
        <dbReference type="ChEBI" id="CHEBI:190135"/>
    </ligand>
</feature>
<dbReference type="Pfam" id="PF01257">
    <property type="entry name" value="2Fe-2S_thioredx"/>
    <property type="match status" value="1"/>
</dbReference>
<organism evidence="8 9">
    <name type="scientific">Pedosphaera parvula (strain Ellin514)</name>
    <dbReference type="NCBI Taxonomy" id="320771"/>
    <lineage>
        <taxon>Bacteria</taxon>
        <taxon>Pseudomonadati</taxon>
        <taxon>Verrucomicrobiota</taxon>
        <taxon>Pedosphaerae</taxon>
        <taxon>Pedosphaerales</taxon>
        <taxon>Pedosphaeraceae</taxon>
        <taxon>Pedosphaera</taxon>
    </lineage>
</organism>
<dbReference type="FunFam" id="1.10.10.1590:FF:000001">
    <property type="entry name" value="NADH-quinone oxidoreductase subunit E"/>
    <property type="match status" value="1"/>
</dbReference>
<dbReference type="CDD" id="cd03064">
    <property type="entry name" value="TRX_Fd_NuoE"/>
    <property type="match status" value="1"/>
</dbReference>
<dbReference type="GO" id="GO:0051537">
    <property type="term" value="F:2 iron, 2 sulfur cluster binding"/>
    <property type="evidence" value="ECO:0007669"/>
    <property type="project" value="UniProtKB-KW"/>
</dbReference>
<name>B9XHH9_PEDPL</name>
<comment type="caution">
    <text evidence="8">The sequence shown here is derived from an EMBL/GenBank/DDBJ whole genome shotgun (WGS) entry which is preliminary data.</text>
</comment>
<dbReference type="InterPro" id="IPR036249">
    <property type="entry name" value="Thioredoxin-like_sf"/>
</dbReference>
<evidence type="ECO:0000313" key="9">
    <source>
        <dbReference type="Proteomes" id="UP000003688"/>
    </source>
</evidence>
<keyword evidence="9" id="KW-1185">Reference proteome</keyword>
<keyword evidence="4 7" id="KW-0408">Iron</keyword>
<feature type="binding site" evidence="7">
    <location>
        <position position="149"/>
    </location>
    <ligand>
        <name>[2Fe-2S] cluster</name>
        <dbReference type="ChEBI" id="CHEBI:190135"/>
    </ligand>
</feature>
<evidence type="ECO:0000256" key="1">
    <source>
        <dbReference type="ARBA" id="ARBA00010643"/>
    </source>
</evidence>
<dbReference type="PANTHER" id="PTHR10371:SF3">
    <property type="entry name" value="NADH DEHYDROGENASE [UBIQUINONE] FLAVOPROTEIN 2, MITOCHONDRIAL"/>
    <property type="match status" value="1"/>
</dbReference>
<comment type="similarity">
    <text evidence="1">Belongs to the complex I 24 kDa subunit family.</text>
</comment>
<dbReference type="RefSeq" id="WP_007415273.1">
    <property type="nucleotide sequence ID" value="NZ_ABOX02000014.1"/>
</dbReference>
<keyword evidence="2 7" id="KW-0001">2Fe-2S</keyword>
<evidence type="ECO:0000256" key="6">
    <source>
        <dbReference type="ARBA" id="ARBA00034078"/>
    </source>
</evidence>
<dbReference type="OrthoDB" id="9807941at2"/>
<accession>B9XHH9</accession>
<gene>
    <name evidence="8" type="ORF">Cflav_PD3672</name>
</gene>
<evidence type="ECO:0000256" key="2">
    <source>
        <dbReference type="ARBA" id="ARBA00022714"/>
    </source>
</evidence>
<dbReference type="PANTHER" id="PTHR10371">
    <property type="entry name" value="NADH DEHYDROGENASE UBIQUINONE FLAVOPROTEIN 2, MITOCHONDRIAL"/>
    <property type="match status" value="1"/>
</dbReference>
<reference evidence="8 9" key="1">
    <citation type="journal article" date="2011" name="J. Bacteriol.">
        <title>Genome sequence of 'Pedosphaera parvula' Ellin514, an aerobic Verrucomicrobial isolate from pasture soil.</title>
        <authorList>
            <person name="Kant R."/>
            <person name="van Passel M.W."/>
            <person name="Sangwan P."/>
            <person name="Palva A."/>
            <person name="Lucas S."/>
            <person name="Copeland A."/>
            <person name="Lapidus A."/>
            <person name="Glavina Del Rio T."/>
            <person name="Dalin E."/>
            <person name="Tice H."/>
            <person name="Bruce D."/>
            <person name="Goodwin L."/>
            <person name="Pitluck S."/>
            <person name="Chertkov O."/>
            <person name="Larimer F.W."/>
            <person name="Land M.L."/>
            <person name="Hauser L."/>
            <person name="Brettin T.S."/>
            <person name="Detter J.C."/>
            <person name="Han S."/>
            <person name="de Vos W.M."/>
            <person name="Janssen P.H."/>
            <person name="Smidt H."/>
        </authorList>
    </citation>
    <scope>NUCLEOTIDE SEQUENCE [LARGE SCALE GENOMIC DNA]</scope>
    <source>
        <strain evidence="8 9">Ellin514</strain>
    </source>
</reference>
<dbReference type="InterPro" id="IPR041921">
    <property type="entry name" value="NuoE_N"/>
</dbReference>
<dbReference type="EMBL" id="ABOX02000014">
    <property type="protein sequence ID" value="EEF60814.1"/>
    <property type="molecule type" value="Genomic_DNA"/>
</dbReference>
<dbReference type="GO" id="GO:0003954">
    <property type="term" value="F:NADH dehydrogenase activity"/>
    <property type="evidence" value="ECO:0007669"/>
    <property type="project" value="TreeGrafter"/>
</dbReference>
<feature type="binding site" evidence="7">
    <location>
        <position position="145"/>
    </location>
    <ligand>
        <name>[2Fe-2S] cluster</name>
        <dbReference type="ChEBI" id="CHEBI:190135"/>
    </ligand>
</feature>
<dbReference type="Gene3D" id="1.10.10.1590">
    <property type="entry name" value="NADH-quinone oxidoreductase subunit E"/>
    <property type="match status" value="1"/>
</dbReference>
<dbReference type="NCBIfam" id="TIGR01958">
    <property type="entry name" value="nuoE_fam"/>
    <property type="match status" value="1"/>
</dbReference>
<dbReference type="Gene3D" id="3.40.30.10">
    <property type="entry name" value="Glutaredoxin"/>
    <property type="match status" value="1"/>
</dbReference>
<evidence type="ECO:0000256" key="4">
    <source>
        <dbReference type="ARBA" id="ARBA00023004"/>
    </source>
</evidence>
<dbReference type="PIRSF" id="PIRSF000216">
    <property type="entry name" value="NADH_DH_24kDa"/>
    <property type="match status" value="1"/>
</dbReference>
<sequence length="178" mass="19872">MSAPDSTQQNRASVLSTGNFVVPPALEAELNELVTHYPVKRSASLMFLHAIQEHFGYVSKEAIEWIAKKLELQPINVYELVTFYPMFRQEPAGKHQIKVCRTLSCALGGSHKLHKYFCEKLGLDSHAHGVQTTKDGKYSVEFVECLASCGTAPVMMCNEDFYEGVTNQKADEILGKCK</sequence>
<dbReference type="InterPro" id="IPR002023">
    <property type="entry name" value="NuoE-like"/>
</dbReference>
<dbReference type="InterPro" id="IPR042128">
    <property type="entry name" value="NuoE_dom"/>
</dbReference>
<evidence type="ECO:0000256" key="5">
    <source>
        <dbReference type="ARBA" id="ARBA00023014"/>
    </source>
</evidence>
<dbReference type="SUPFAM" id="SSF52833">
    <property type="entry name" value="Thioredoxin-like"/>
    <property type="match status" value="1"/>
</dbReference>
<feature type="binding site" evidence="7">
    <location>
        <position position="100"/>
    </location>
    <ligand>
        <name>[2Fe-2S] cluster</name>
        <dbReference type="ChEBI" id="CHEBI:190135"/>
    </ligand>
</feature>
<dbReference type="Proteomes" id="UP000003688">
    <property type="component" value="Unassembled WGS sequence"/>
</dbReference>
<dbReference type="AlphaFoldDB" id="B9XHH9"/>
<dbReference type="STRING" id="320771.Cflav_PD3672"/>
<keyword evidence="3 7" id="KW-0479">Metal-binding</keyword>
<proteinExistence type="inferred from homology"/>
<protein>
    <submittedName>
        <fullName evidence="8">NADH-quinone oxidoreductase, E subunit</fullName>
    </submittedName>
</protein>
<evidence type="ECO:0000256" key="3">
    <source>
        <dbReference type="ARBA" id="ARBA00022723"/>
    </source>
</evidence>
<comment type="cofactor">
    <cofactor evidence="7">
        <name>[2Fe-2S] cluster</name>
        <dbReference type="ChEBI" id="CHEBI:190135"/>
    </cofactor>
    <text evidence="7">Binds 1 [2Fe-2S] cluster.</text>
</comment>
<comment type="cofactor">
    <cofactor evidence="6">
        <name>[2Fe-2S] cluster</name>
        <dbReference type="ChEBI" id="CHEBI:190135"/>
    </cofactor>
</comment>
<dbReference type="GO" id="GO:0046872">
    <property type="term" value="F:metal ion binding"/>
    <property type="evidence" value="ECO:0007669"/>
    <property type="project" value="UniProtKB-KW"/>
</dbReference>